<keyword evidence="3 7" id="KW-1133">Transmembrane helix</keyword>
<protein>
    <recommendedName>
        <fullName evidence="8">Rhodopsin domain-containing protein</fullName>
    </recommendedName>
</protein>
<dbReference type="RefSeq" id="XP_024321959.1">
    <property type="nucleotide sequence ID" value="XM_024470709.1"/>
</dbReference>
<dbReference type="Pfam" id="PF20684">
    <property type="entry name" value="Fung_rhodopsin"/>
    <property type="match status" value="1"/>
</dbReference>
<feature type="transmembrane region" description="Helical" evidence="7">
    <location>
        <begin position="187"/>
        <end position="208"/>
    </location>
</feature>
<sequence>MLRSIHPLSFSAPCLGGILVISDPPTDTSLESSLTSRSRSFFSGRRSIFIMSSAHAPNFSDNAESTGMLWIHVAFPLTFIAGVLVGIRFWWRYSQTGSVGKSDWCVLAALVNAFIQLALGAVAMLRWGFGHHVQYLIKHNGIKYVQMSGMYFYIYQIFYKMLVSFTKLSFLYLYLDIFTGHPRFRTICQLTIYSVWAALIAFTLATTFQCDPIKFNWNNTIKGGHCFKASPFCYAHAGWNTAFDIFVFLLPIPVIRSLQIGRNQKAALMGVFILGAFVCITSVMRVIFLDIAAKTVADDITFSTNRAFLWTHIESCVGIISACLPTLKAPIWRVLPKLFPSSWPSRDRYNLKDVTKGSAAAAGNGGLKDGSVLEGSRARDSDGDTQGSQEQIMGIKKTVDVRVVRGEGVEEEEQQRKRRVRRDRFGEAV</sequence>
<gene>
    <name evidence="9" type="ORF">VC83_07131</name>
</gene>
<dbReference type="InterPro" id="IPR049326">
    <property type="entry name" value="Rhodopsin_dom_fungi"/>
</dbReference>
<name>A0A177A3I3_9PEZI</name>
<reference evidence="9" key="1">
    <citation type="submission" date="2016-03" db="EMBL/GenBank/DDBJ databases">
        <title>Updated assembly of Pseudogymnoascus destructans, the fungus causing white-nose syndrome of bats.</title>
        <authorList>
            <person name="Palmer J.M."/>
            <person name="Drees K.P."/>
            <person name="Foster J.T."/>
            <person name="Lindner D.L."/>
        </authorList>
    </citation>
    <scope>NUCLEOTIDE SEQUENCE [LARGE SCALE GENOMIC DNA]</scope>
    <source>
        <strain evidence="9">20631-21</strain>
    </source>
</reference>
<feature type="transmembrane region" description="Helical" evidence="7">
    <location>
        <begin position="237"/>
        <end position="255"/>
    </location>
</feature>
<evidence type="ECO:0000256" key="2">
    <source>
        <dbReference type="ARBA" id="ARBA00022692"/>
    </source>
</evidence>
<accession>A0A177A3I3</accession>
<comment type="subcellular location">
    <subcellularLocation>
        <location evidence="1">Membrane</location>
        <topology evidence="1">Multi-pass membrane protein</topology>
    </subcellularLocation>
</comment>
<dbReference type="PANTHER" id="PTHR33048">
    <property type="entry name" value="PTH11-LIKE INTEGRAL MEMBRANE PROTEIN (AFU_ORTHOLOGUE AFUA_5G11245)"/>
    <property type="match status" value="1"/>
</dbReference>
<dbReference type="VEuPathDB" id="FungiDB:GMDG_08319"/>
<evidence type="ECO:0000259" key="8">
    <source>
        <dbReference type="Pfam" id="PF20684"/>
    </source>
</evidence>
<feature type="domain" description="Rhodopsin" evidence="8">
    <location>
        <begin position="87"/>
        <end position="331"/>
    </location>
</feature>
<keyword evidence="4 7" id="KW-0472">Membrane</keyword>
<organism evidence="9">
    <name type="scientific">Pseudogymnoascus destructans</name>
    <dbReference type="NCBI Taxonomy" id="655981"/>
    <lineage>
        <taxon>Eukaryota</taxon>
        <taxon>Fungi</taxon>
        <taxon>Dikarya</taxon>
        <taxon>Ascomycota</taxon>
        <taxon>Pezizomycotina</taxon>
        <taxon>Leotiomycetes</taxon>
        <taxon>Thelebolales</taxon>
        <taxon>Thelebolaceae</taxon>
        <taxon>Pseudogymnoascus</taxon>
    </lineage>
</organism>
<keyword evidence="2 7" id="KW-0812">Transmembrane</keyword>
<evidence type="ECO:0000256" key="1">
    <source>
        <dbReference type="ARBA" id="ARBA00004141"/>
    </source>
</evidence>
<evidence type="ECO:0000256" key="5">
    <source>
        <dbReference type="ARBA" id="ARBA00038359"/>
    </source>
</evidence>
<feature type="compositionally biased region" description="Basic and acidic residues" evidence="6">
    <location>
        <begin position="397"/>
        <end position="408"/>
    </location>
</feature>
<evidence type="ECO:0000313" key="9">
    <source>
        <dbReference type="EMBL" id="OAF56667.1"/>
    </source>
</evidence>
<dbReference type="eggNOG" id="ENOG502SPBT">
    <property type="taxonomic scope" value="Eukaryota"/>
</dbReference>
<feature type="transmembrane region" description="Helical" evidence="7">
    <location>
        <begin position="103"/>
        <end position="125"/>
    </location>
</feature>
<dbReference type="GO" id="GO:0016020">
    <property type="term" value="C:membrane"/>
    <property type="evidence" value="ECO:0007669"/>
    <property type="project" value="UniProtKB-SubCell"/>
</dbReference>
<dbReference type="EMBL" id="KV441403">
    <property type="protein sequence ID" value="OAF56667.1"/>
    <property type="molecule type" value="Genomic_DNA"/>
</dbReference>
<dbReference type="InterPro" id="IPR052337">
    <property type="entry name" value="SAT4-like"/>
</dbReference>
<feature type="transmembrane region" description="Helical" evidence="7">
    <location>
        <begin position="69"/>
        <end position="91"/>
    </location>
</feature>
<feature type="transmembrane region" description="Helical" evidence="7">
    <location>
        <begin position="153"/>
        <end position="175"/>
    </location>
</feature>
<evidence type="ECO:0000256" key="7">
    <source>
        <dbReference type="SAM" id="Phobius"/>
    </source>
</evidence>
<evidence type="ECO:0000256" key="3">
    <source>
        <dbReference type="ARBA" id="ARBA00022989"/>
    </source>
</evidence>
<dbReference type="PANTHER" id="PTHR33048:SF47">
    <property type="entry name" value="INTEGRAL MEMBRANE PROTEIN-RELATED"/>
    <property type="match status" value="1"/>
</dbReference>
<dbReference type="OrthoDB" id="5401779at2759"/>
<evidence type="ECO:0000256" key="6">
    <source>
        <dbReference type="SAM" id="MobiDB-lite"/>
    </source>
</evidence>
<evidence type="ECO:0000256" key="4">
    <source>
        <dbReference type="ARBA" id="ARBA00023136"/>
    </source>
</evidence>
<dbReference type="Proteomes" id="UP000077154">
    <property type="component" value="Unassembled WGS sequence"/>
</dbReference>
<proteinExistence type="inferred from homology"/>
<feature type="region of interest" description="Disordered" evidence="6">
    <location>
        <begin position="362"/>
        <end position="429"/>
    </location>
</feature>
<comment type="similarity">
    <text evidence="5">Belongs to the SAT4 family.</text>
</comment>
<dbReference type="AlphaFoldDB" id="A0A177A3I3"/>
<dbReference type="GeneID" id="36290181"/>
<feature type="transmembrane region" description="Helical" evidence="7">
    <location>
        <begin position="267"/>
        <end position="288"/>
    </location>
</feature>